<reference evidence="1 2" key="1">
    <citation type="journal article" date="2016" name="BMC Genomics">
        <title>Comparative genomic and transcriptomic analyses of the Fuzhuan brick tea-fermentation fungus Aspergillus cristatus.</title>
        <authorList>
            <person name="Ge Y."/>
            <person name="Wang Y."/>
            <person name="Liu Y."/>
            <person name="Tan Y."/>
            <person name="Ren X."/>
            <person name="Zhang X."/>
            <person name="Hyde K.D."/>
            <person name="Liu Y."/>
            <person name="Liu Z."/>
        </authorList>
    </citation>
    <scope>NUCLEOTIDE SEQUENCE [LARGE SCALE GENOMIC DNA]</scope>
    <source>
        <strain evidence="1 2">GZAAS20.1005</strain>
    </source>
</reference>
<comment type="caution">
    <text evidence="1">The sequence shown here is derived from an EMBL/GenBank/DDBJ whole genome shotgun (WGS) entry which is preliminary data.</text>
</comment>
<protein>
    <recommendedName>
        <fullName evidence="3">Protein kinase domain-containing protein</fullName>
    </recommendedName>
</protein>
<dbReference type="Gene3D" id="1.10.510.10">
    <property type="entry name" value="Transferase(Phosphotransferase) domain 1"/>
    <property type="match status" value="1"/>
</dbReference>
<name>A0A1E3B329_ASPCR</name>
<dbReference type="Proteomes" id="UP000094569">
    <property type="component" value="Unassembled WGS sequence"/>
</dbReference>
<evidence type="ECO:0008006" key="3">
    <source>
        <dbReference type="Google" id="ProtNLM"/>
    </source>
</evidence>
<organism evidence="1 2">
    <name type="scientific">Aspergillus cristatus</name>
    <name type="common">Chinese Fuzhuan brick tea-fermentation fungus</name>
    <name type="synonym">Eurotium cristatum</name>
    <dbReference type="NCBI Taxonomy" id="573508"/>
    <lineage>
        <taxon>Eukaryota</taxon>
        <taxon>Fungi</taxon>
        <taxon>Dikarya</taxon>
        <taxon>Ascomycota</taxon>
        <taxon>Pezizomycotina</taxon>
        <taxon>Eurotiomycetes</taxon>
        <taxon>Eurotiomycetidae</taxon>
        <taxon>Eurotiales</taxon>
        <taxon>Aspergillaceae</taxon>
        <taxon>Aspergillus</taxon>
        <taxon>Aspergillus subgen. Aspergillus</taxon>
    </lineage>
</organism>
<accession>A0A1E3B329</accession>
<keyword evidence="2" id="KW-1185">Reference proteome</keyword>
<evidence type="ECO:0000313" key="2">
    <source>
        <dbReference type="Proteomes" id="UP000094569"/>
    </source>
</evidence>
<dbReference type="OrthoDB" id="5979581at2759"/>
<dbReference type="EMBL" id="JXNT01000021">
    <property type="protein sequence ID" value="ODM14846.1"/>
    <property type="molecule type" value="Genomic_DNA"/>
</dbReference>
<dbReference type="AlphaFoldDB" id="A0A1E3B329"/>
<sequence>MVEKWDGRSKLCNKKGELDLEAKGCKDGKGRRMTLDYQLKCGIRKPPVNMRLEFMAKEEYRAFKVMLLPMLRFRPEKRATAEQVLQSEWMIGWGLPALYEGQSSSNLISKTD</sequence>
<evidence type="ECO:0000313" key="1">
    <source>
        <dbReference type="EMBL" id="ODM14846.1"/>
    </source>
</evidence>
<dbReference type="STRING" id="573508.A0A1E3B329"/>
<proteinExistence type="predicted"/>
<dbReference type="VEuPathDB" id="FungiDB:SI65_09840"/>
<gene>
    <name evidence="1" type="ORF">SI65_09840</name>
</gene>